<proteinExistence type="predicted"/>
<dbReference type="AlphaFoldDB" id="A0A843WYQ9"/>
<organism evidence="1 2">
    <name type="scientific">Colocasia esculenta</name>
    <name type="common">Wild taro</name>
    <name type="synonym">Arum esculentum</name>
    <dbReference type="NCBI Taxonomy" id="4460"/>
    <lineage>
        <taxon>Eukaryota</taxon>
        <taxon>Viridiplantae</taxon>
        <taxon>Streptophyta</taxon>
        <taxon>Embryophyta</taxon>
        <taxon>Tracheophyta</taxon>
        <taxon>Spermatophyta</taxon>
        <taxon>Magnoliopsida</taxon>
        <taxon>Liliopsida</taxon>
        <taxon>Araceae</taxon>
        <taxon>Aroideae</taxon>
        <taxon>Colocasieae</taxon>
        <taxon>Colocasia</taxon>
    </lineage>
</organism>
<keyword evidence="2" id="KW-1185">Reference proteome</keyword>
<name>A0A843WYQ9_COLES</name>
<comment type="caution">
    <text evidence="1">The sequence shown here is derived from an EMBL/GenBank/DDBJ whole genome shotgun (WGS) entry which is preliminary data.</text>
</comment>
<evidence type="ECO:0000313" key="1">
    <source>
        <dbReference type="EMBL" id="MQM07750.1"/>
    </source>
</evidence>
<dbReference type="Proteomes" id="UP000652761">
    <property type="component" value="Unassembled WGS sequence"/>
</dbReference>
<gene>
    <name evidence="1" type="ORF">Taro_040594</name>
</gene>
<reference evidence="1" key="1">
    <citation type="submission" date="2017-07" db="EMBL/GenBank/DDBJ databases">
        <title>Taro Niue Genome Assembly and Annotation.</title>
        <authorList>
            <person name="Atibalentja N."/>
            <person name="Keating K."/>
            <person name="Fields C.J."/>
        </authorList>
    </citation>
    <scope>NUCLEOTIDE SEQUENCE</scope>
    <source>
        <strain evidence="1">Niue_2</strain>
        <tissue evidence="1">Leaf</tissue>
    </source>
</reference>
<evidence type="ECO:0000313" key="2">
    <source>
        <dbReference type="Proteomes" id="UP000652761"/>
    </source>
</evidence>
<dbReference type="EMBL" id="NMUH01003945">
    <property type="protein sequence ID" value="MQM07750.1"/>
    <property type="molecule type" value="Genomic_DNA"/>
</dbReference>
<sequence>MAGSEFFKDPWGAFAESHPGAAPGCISTAVVPVVEGQGFDLGHCKVGVALAMMIFTFSPSGRYLGTLVAICLHLSAYEAKSSSDFIFSAMRSVREYSGPTLSWNCSRNLAFTTAKFWRQGLAVDLELASSDMDFVGRLWYAWRCLIELETRRFGVIRAETSRGSVLWHLGNVLEREWPSRRFVRRLEMLRHLSRRSLCHRTHTVVLFCRRHLLLR</sequence>
<protein>
    <submittedName>
        <fullName evidence="1">Uncharacterized protein</fullName>
    </submittedName>
</protein>
<accession>A0A843WYQ9</accession>